<reference evidence="3 4" key="1">
    <citation type="submission" date="2016-07" db="EMBL/GenBank/DDBJ databases">
        <title>Pervasive Adenine N6-methylation of Active Genes in Fungi.</title>
        <authorList>
            <consortium name="DOE Joint Genome Institute"/>
            <person name="Mondo S.J."/>
            <person name="Dannebaum R.O."/>
            <person name="Kuo R.C."/>
            <person name="Labutti K."/>
            <person name="Haridas S."/>
            <person name="Kuo A."/>
            <person name="Salamov A."/>
            <person name="Ahrendt S.R."/>
            <person name="Lipzen A."/>
            <person name="Sullivan W."/>
            <person name="Andreopoulos W.B."/>
            <person name="Clum A."/>
            <person name="Lindquist E."/>
            <person name="Daum C."/>
            <person name="Ramamoorthy G.K."/>
            <person name="Gryganskyi A."/>
            <person name="Culley D."/>
            <person name="Magnuson J.K."/>
            <person name="James T.Y."/>
            <person name="O'Malley M.A."/>
            <person name="Stajich J.E."/>
            <person name="Spatafora J.W."/>
            <person name="Visel A."/>
            <person name="Grigoriev I.V."/>
        </authorList>
    </citation>
    <scope>NUCLEOTIDE SEQUENCE [LARGE SCALE GENOMIC DNA]</scope>
    <source>
        <strain evidence="3 4">NRRL 1336</strain>
    </source>
</reference>
<comment type="caution">
    <text evidence="3">The sequence shown here is derived from an EMBL/GenBank/DDBJ whole genome shotgun (WGS) entry which is preliminary data.</text>
</comment>
<sequence length="509" mass="58317">MFPFRRIQVILLLVIVIGMTGFLYRWHSLHDPSNWLSPTMYDKDDNQDLVLKRKLIDEKYCGGPCRFILPLFIMEQESKAQMHFRQLAFMSGLVNRTVVLPNVGGSRLGACLDNDFEFYYSRSWAVKNQDHFQHITMNDFRQWLLERQAIDRPGTSQSMHIHVNLRGHAVEPNNCFASQHLLNMNGLPERRLYLNETANPLKRLYYEDAVKDFFLGVYRDAESGESVQDEITDKIEVLSVYYDRRFPFVHNPAAETPIPYSEQVTSQADAIAKELSPYWAVHWRTERVEPASNLVGCAHALVDYFDTRAPLLSALHNITSTSMEEDDDDDDKSNLDKELQHHQQQQKQPTLFLLTDYPHVFDEKDVDEAIANNGTTKKMKPASASFSPNSLTISHHQAIQYVYKHLQVHVTHLAEQSPSATSSASSPPANWTVVPIPYDIAKHDPGWLGILDKLLAMRADGFLAGQPSVCGRKSSFTNQIMNQRLDHPRTNVIDYFDLPKPSQQDDLDE</sequence>
<feature type="region of interest" description="Disordered" evidence="1">
    <location>
        <begin position="321"/>
        <end position="348"/>
    </location>
</feature>
<evidence type="ECO:0000313" key="4">
    <source>
        <dbReference type="Proteomes" id="UP000193560"/>
    </source>
</evidence>
<dbReference type="EMBL" id="MCGE01000014">
    <property type="protein sequence ID" value="ORZ14642.1"/>
    <property type="molecule type" value="Genomic_DNA"/>
</dbReference>
<keyword evidence="4" id="KW-1185">Reference proteome</keyword>
<dbReference type="Gene3D" id="3.40.50.11350">
    <property type="match status" value="1"/>
</dbReference>
<keyword evidence="2" id="KW-1133">Transmembrane helix</keyword>
<dbReference type="AlphaFoldDB" id="A0A1X2IDS7"/>
<feature type="transmembrane region" description="Helical" evidence="2">
    <location>
        <begin position="7"/>
        <end position="26"/>
    </location>
</feature>
<feature type="compositionally biased region" description="Basic and acidic residues" evidence="1">
    <location>
        <begin position="332"/>
        <end position="341"/>
    </location>
</feature>
<name>A0A1X2IDS7_9FUNG</name>
<evidence type="ECO:0000313" key="3">
    <source>
        <dbReference type="EMBL" id="ORZ14642.1"/>
    </source>
</evidence>
<evidence type="ECO:0008006" key="5">
    <source>
        <dbReference type="Google" id="ProtNLM"/>
    </source>
</evidence>
<accession>A0A1X2IDS7</accession>
<gene>
    <name evidence="3" type="ORF">BCR42DRAFT_452388</name>
</gene>
<evidence type="ECO:0000256" key="1">
    <source>
        <dbReference type="SAM" id="MobiDB-lite"/>
    </source>
</evidence>
<dbReference type="OrthoDB" id="2020419at2759"/>
<proteinExistence type="predicted"/>
<keyword evidence="2" id="KW-0812">Transmembrane</keyword>
<organism evidence="3 4">
    <name type="scientific">Absidia repens</name>
    <dbReference type="NCBI Taxonomy" id="90262"/>
    <lineage>
        <taxon>Eukaryota</taxon>
        <taxon>Fungi</taxon>
        <taxon>Fungi incertae sedis</taxon>
        <taxon>Mucoromycota</taxon>
        <taxon>Mucoromycotina</taxon>
        <taxon>Mucoromycetes</taxon>
        <taxon>Mucorales</taxon>
        <taxon>Cunninghamellaceae</taxon>
        <taxon>Absidia</taxon>
    </lineage>
</organism>
<evidence type="ECO:0000256" key="2">
    <source>
        <dbReference type="SAM" id="Phobius"/>
    </source>
</evidence>
<dbReference type="Proteomes" id="UP000193560">
    <property type="component" value="Unassembled WGS sequence"/>
</dbReference>
<protein>
    <recommendedName>
        <fullName evidence="5">GDP-fucose protein O-fucosyltransferase-domain-containing protein</fullName>
    </recommendedName>
</protein>
<dbReference type="STRING" id="90262.A0A1X2IDS7"/>
<keyword evidence="2" id="KW-0472">Membrane</keyword>